<dbReference type="NCBIfam" id="TIGR03980">
    <property type="entry name" value="prismane_assoc"/>
    <property type="match status" value="1"/>
</dbReference>
<dbReference type="PANTHER" id="PTHR39341">
    <property type="entry name" value="BSL7085 PROTEIN"/>
    <property type="match status" value="1"/>
</dbReference>
<evidence type="ECO:0000313" key="2">
    <source>
        <dbReference type="EMBL" id="SFQ25740.1"/>
    </source>
</evidence>
<dbReference type="InterPro" id="IPR038062">
    <property type="entry name" value="ScdA-like_N_sf"/>
</dbReference>
<reference evidence="2 3" key="1">
    <citation type="submission" date="2016-10" db="EMBL/GenBank/DDBJ databases">
        <authorList>
            <person name="de Groot N.N."/>
        </authorList>
    </citation>
    <scope>NUCLEOTIDE SEQUENCE [LARGE SCALE GENOMIC DNA]</scope>
    <source>
        <strain evidence="2 3">DSM 19547</strain>
    </source>
</reference>
<protein>
    <submittedName>
        <fullName evidence="2">Hybrid cluster protein-associated redox disulfide domain-containing protein</fullName>
    </submittedName>
</protein>
<organism evidence="2 3">
    <name type="scientific">Tranquillimonas alkanivorans</name>
    <dbReference type="NCBI Taxonomy" id="441119"/>
    <lineage>
        <taxon>Bacteria</taxon>
        <taxon>Pseudomonadati</taxon>
        <taxon>Pseudomonadota</taxon>
        <taxon>Alphaproteobacteria</taxon>
        <taxon>Rhodobacterales</taxon>
        <taxon>Roseobacteraceae</taxon>
        <taxon>Tranquillimonas</taxon>
    </lineage>
</organism>
<dbReference type="RefSeq" id="WP_093426023.1">
    <property type="nucleotide sequence ID" value="NZ_FOXA01000074.1"/>
</dbReference>
<evidence type="ECO:0000313" key="3">
    <source>
        <dbReference type="Proteomes" id="UP000199356"/>
    </source>
</evidence>
<proteinExistence type="predicted"/>
<dbReference type="AlphaFoldDB" id="A0A1I5X1F9"/>
<keyword evidence="3" id="KW-1185">Reference proteome</keyword>
<feature type="domain" description="DUF1858" evidence="1">
    <location>
        <begin position="8"/>
        <end position="59"/>
    </location>
</feature>
<dbReference type="EMBL" id="FOXA01000074">
    <property type="protein sequence ID" value="SFQ25740.1"/>
    <property type="molecule type" value="Genomic_DNA"/>
</dbReference>
<dbReference type="SUPFAM" id="SSF140683">
    <property type="entry name" value="SP0561-like"/>
    <property type="match status" value="1"/>
</dbReference>
<dbReference type="InterPro" id="IPR023883">
    <property type="entry name" value="CHP03980_redox-disulphide"/>
</dbReference>
<gene>
    <name evidence="2" type="ORF">SAMN04488047_1742</name>
</gene>
<dbReference type="OrthoDB" id="5397989at2"/>
<dbReference type="Pfam" id="PF08984">
    <property type="entry name" value="DUF1858"/>
    <property type="match status" value="1"/>
</dbReference>
<dbReference type="STRING" id="441119.SAMN04488047_1742"/>
<accession>A0A1I5X1F9</accession>
<dbReference type="InterPro" id="IPR015077">
    <property type="entry name" value="DUF1858"/>
</dbReference>
<dbReference type="Proteomes" id="UP000199356">
    <property type="component" value="Unassembled WGS sequence"/>
</dbReference>
<name>A0A1I5X1F9_9RHOB</name>
<sequence length="73" mass="8324">MPIPRLDDLDLPLEDLMREWPETIRVFLDYRMLCVGCPIAPFHTVIDACFEHEVDEEEFRTALAAACKADAAS</sequence>
<dbReference type="PANTHER" id="PTHR39341:SF1">
    <property type="entry name" value="DUF1858 DOMAIN-CONTAINING PROTEIN"/>
    <property type="match status" value="1"/>
</dbReference>
<evidence type="ECO:0000259" key="1">
    <source>
        <dbReference type="Pfam" id="PF08984"/>
    </source>
</evidence>
<dbReference type="Gene3D" id="1.10.3910.10">
    <property type="entry name" value="SP0561-like"/>
    <property type="match status" value="1"/>
</dbReference>